<evidence type="ECO:0000313" key="2">
    <source>
        <dbReference type="EMBL" id="JAA68994.1"/>
    </source>
</evidence>
<feature type="chain" id="PRO_5005517523" evidence="1">
    <location>
        <begin position="27"/>
        <end position="394"/>
    </location>
</feature>
<organism evidence="2">
    <name type="scientific">Ixodes ricinus</name>
    <name type="common">Common tick</name>
    <name type="synonym">Acarus ricinus</name>
    <dbReference type="NCBI Taxonomy" id="34613"/>
    <lineage>
        <taxon>Eukaryota</taxon>
        <taxon>Metazoa</taxon>
        <taxon>Ecdysozoa</taxon>
        <taxon>Arthropoda</taxon>
        <taxon>Chelicerata</taxon>
        <taxon>Arachnida</taxon>
        <taxon>Acari</taxon>
        <taxon>Parasitiformes</taxon>
        <taxon>Ixodida</taxon>
        <taxon>Ixodoidea</taxon>
        <taxon>Ixodidae</taxon>
        <taxon>Ixodinae</taxon>
        <taxon>Ixodes</taxon>
    </lineage>
</organism>
<dbReference type="SUPFAM" id="SSF50814">
    <property type="entry name" value="Lipocalins"/>
    <property type="match status" value="1"/>
</dbReference>
<dbReference type="InterPro" id="IPR012674">
    <property type="entry name" value="Calycin"/>
</dbReference>
<keyword evidence="1" id="KW-0732">Signal</keyword>
<feature type="signal peptide" evidence="1">
    <location>
        <begin position="1"/>
        <end position="26"/>
    </location>
</feature>
<reference evidence="2" key="1">
    <citation type="submission" date="2012-12" db="EMBL/GenBank/DDBJ databases">
        <title>Identification and characterization of a phenylalanine ammonia-lyase gene family in Isatis indigotica Fort.</title>
        <authorList>
            <person name="Liu Q."/>
            <person name="Chen J."/>
            <person name="Zhou X."/>
            <person name="Di P."/>
            <person name="Xiao Y."/>
            <person name="Xuan H."/>
            <person name="Zhang L."/>
            <person name="Chen W."/>
        </authorList>
    </citation>
    <scope>NUCLEOTIDE SEQUENCE</scope>
    <source>
        <tissue evidence="2">Salivary gland</tissue>
    </source>
</reference>
<name>A0A0K8RES1_IXORI</name>
<accession>A0A0K8RES1</accession>
<protein>
    <submittedName>
        <fullName evidence="2">Putative salivary lipocalin</fullName>
    </submittedName>
</protein>
<dbReference type="Gene3D" id="2.40.128.20">
    <property type="match status" value="1"/>
</dbReference>
<dbReference type="AlphaFoldDB" id="A0A0K8RES1"/>
<sequence length="394" mass="44604">MPGRLHFGACSLLICCLNVFVVTTAALINTDVGIQSQQQTSNSDIQILRSIHGKTYSRPLSSNQQPFLVGSQVSCFTIQLLYSAEEEHHKVMLWLHYTETASGFKRVHTISFAVKEETTPSTNNVYLEFEGSSNNDLTLQEAEFVHHATYNCLKITLKNGACVYLALPTSSSKCDISNCEPTNQRGHCTYENYDDSDSIKCLNYQSFKDTDQPEATEVATPSSNDNKPLLETDNLLQEYQDFKRGLLFSSLVLVYSSYGDDRFPLCMITYKPNETPGPHGNLYILTSGLSGDQAMVQEFKPYKLDGHNDTFKAAARIRRDGGFYESRVIFTDRRQCILLRTPKYHNLCELFTGGRYTNGILNNICFFIYTVYCKQPEKRFTKLGDCWPPANKKN</sequence>
<evidence type="ECO:0000256" key="1">
    <source>
        <dbReference type="SAM" id="SignalP"/>
    </source>
</evidence>
<proteinExistence type="evidence at transcript level"/>
<dbReference type="EMBL" id="GADI01004814">
    <property type="protein sequence ID" value="JAA68994.1"/>
    <property type="molecule type" value="mRNA"/>
</dbReference>